<feature type="non-terminal residue" evidence="2">
    <location>
        <position position="65"/>
    </location>
</feature>
<dbReference type="AlphaFoldDB" id="A0A382L4R1"/>
<keyword evidence="1" id="KW-0472">Membrane</keyword>
<keyword evidence="1" id="KW-0812">Transmembrane</keyword>
<name>A0A382L4R1_9ZZZZ</name>
<feature type="transmembrane region" description="Helical" evidence="1">
    <location>
        <begin position="14"/>
        <end position="33"/>
    </location>
</feature>
<accession>A0A382L4R1</accession>
<evidence type="ECO:0000313" key="2">
    <source>
        <dbReference type="EMBL" id="SVC30262.1"/>
    </source>
</evidence>
<dbReference type="EMBL" id="UINC01084009">
    <property type="protein sequence ID" value="SVC30262.1"/>
    <property type="molecule type" value="Genomic_DNA"/>
</dbReference>
<feature type="transmembrane region" description="Helical" evidence="1">
    <location>
        <begin position="40"/>
        <end position="60"/>
    </location>
</feature>
<dbReference type="InterPro" id="IPR025461">
    <property type="entry name" value="ABA4-like"/>
</dbReference>
<keyword evidence="1" id="KW-1133">Transmembrane helix</keyword>
<evidence type="ECO:0000256" key="1">
    <source>
        <dbReference type="SAM" id="Phobius"/>
    </source>
</evidence>
<reference evidence="2" key="1">
    <citation type="submission" date="2018-05" db="EMBL/GenBank/DDBJ databases">
        <authorList>
            <person name="Lanie J.A."/>
            <person name="Ng W.-L."/>
            <person name="Kazmierczak K.M."/>
            <person name="Andrzejewski T.M."/>
            <person name="Davidsen T.M."/>
            <person name="Wayne K.J."/>
            <person name="Tettelin H."/>
            <person name="Glass J.I."/>
            <person name="Rusch D."/>
            <person name="Podicherti R."/>
            <person name="Tsui H.-C.T."/>
            <person name="Winkler M.E."/>
        </authorList>
    </citation>
    <scope>NUCLEOTIDE SEQUENCE</scope>
</reference>
<dbReference type="Pfam" id="PF14108">
    <property type="entry name" value="ABA4-like"/>
    <property type="match status" value="1"/>
</dbReference>
<proteinExistence type="predicted"/>
<organism evidence="2">
    <name type="scientific">marine metagenome</name>
    <dbReference type="NCBI Taxonomy" id="408172"/>
    <lineage>
        <taxon>unclassified sequences</taxon>
        <taxon>metagenomes</taxon>
        <taxon>ecological metagenomes</taxon>
    </lineage>
</organism>
<gene>
    <name evidence="2" type="ORF">METZ01_LOCUS283116</name>
</gene>
<sequence length="65" mass="7892">MLTQIYTYFTIETIYLWLNFGVIPIWLVLIFFPNSKLNKIFLTSIFLPLIFGLIYVYIFYKLMLL</sequence>
<protein>
    <submittedName>
        <fullName evidence="2">Uncharacterized protein</fullName>
    </submittedName>
</protein>